<dbReference type="AlphaFoldDB" id="A0AAX1Q9H8"/>
<evidence type="ECO:0000313" key="2">
    <source>
        <dbReference type="Proteomes" id="UP000250174"/>
    </source>
</evidence>
<accession>A0AAX1Q9H8</accession>
<protein>
    <submittedName>
        <fullName evidence="1">Uncharacterized protein</fullName>
    </submittedName>
</protein>
<proteinExistence type="predicted"/>
<gene>
    <name evidence="1" type="ORF">A3864_13105</name>
</gene>
<dbReference type="Proteomes" id="UP000250174">
    <property type="component" value="Unassembled WGS sequence"/>
</dbReference>
<sequence length="73" mass="8536">MVLKWILFLFIAFPKKAKLSPQNVLKKDFTKKIVDTNPLLYAMNFLFIQLMIESNFPKLETMKALPLFHAYGS</sequence>
<comment type="caution">
    <text evidence="1">The sequence shown here is derived from an EMBL/GenBank/DDBJ whole genome shotgun (WGS) entry which is preliminary data.</text>
</comment>
<name>A0AAX1Q9H8_9BACI</name>
<reference evidence="1 2" key="1">
    <citation type="submission" date="2016-03" db="EMBL/GenBank/DDBJ databases">
        <title>Comparison of Bacillus endophyticus and B. anthracis characteristics using whole genome sequence analysis and microbiological techniques.</title>
        <authorList>
            <person name="Lekota K.E."/>
            <person name="Mafofo J."/>
            <person name="Rees J."/>
            <person name="Muchadeyi F.C."/>
            <person name="Madoroba E."/>
            <person name="Van Heerden H."/>
        </authorList>
    </citation>
    <scope>NUCLEOTIDE SEQUENCE [LARGE SCALE GENOMIC DNA]</scope>
    <source>
        <strain evidence="1 2">3631_10C</strain>
    </source>
</reference>
<evidence type="ECO:0000313" key="1">
    <source>
        <dbReference type="EMBL" id="RAS76343.1"/>
    </source>
</evidence>
<dbReference type="EMBL" id="LVYK01000027">
    <property type="protein sequence ID" value="RAS76343.1"/>
    <property type="molecule type" value="Genomic_DNA"/>
</dbReference>
<organism evidence="1 2">
    <name type="scientific">Priestia endophytica</name>
    <dbReference type="NCBI Taxonomy" id="135735"/>
    <lineage>
        <taxon>Bacteria</taxon>
        <taxon>Bacillati</taxon>
        <taxon>Bacillota</taxon>
        <taxon>Bacilli</taxon>
        <taxon>Bacillales</taxon>
        <taxon>Bacillaceae</taxon>
        <taxon>Priestia</taxon>
    </lineage>
</organism>